<dbReference type="InterPro" id="IPR001638">
    <property type="entry name" value="Solute-binding_3/MltF_N"/>
</dbReference>
<evidence type="ECO:0000256" key="1">
    <source>
        <dbReference type="ARBA" id="ARBA00004651"/>
    </source>
</evidence>
<comment type="subcellular location">
    <subcellularLocation>
        <location evidence="1">Cell membrane</location>
        <topology evidence="1">Multi-pass membrane protein</topology>
    </subcellularLocation>
</comment>
<feature type="transmembrane region" description="Helical" evidence="8">
    <location>
        <begin position="134"/>
        <end position="150"/>
    </location>
</feature>
<dbReference type="Pfam" id="PF00497">
    <property type="entry name" value="SBP_bac_3"/>
    <property type="match status" value="1"/>
</dbReference>
<keyword evidence="2" id="KW-1003">Cell membrane</keyword>
<keyword evidence="6" id="KW-0675">Receptor</keyword>
<accession>A0A9N9SG34</accession>
<dbReference type="PANTHER" id="PTHR42643:SF32">
    <property type="entry name" value="IONOTROPIC RECEPTOR 31A, ISOFORM C-RELATED"/>
    <property type="match status" value="1"/>
</dbReference>
<keyword evidence="3 8" id="KW-0812">Transmembrane</keyword>
<evidence type="ECO:0000313" key="10">
    <source>
        <dbReference type="EMBL" id="CAG9818354.1"/>
    </source>
</evidence>
<keyword evidence="11" id="KW-1185">Reference proteome</keyword>
<feature type="transmembrane region" description="Helical" evidence="8">
    <location>
        <begin position="156"/>
        <end position="175"/>
    </location>
</feature>
<evidence type="ECO:0000256" key="6">
    <source>
        <dbReference type="ARBA" id="ARBA00023170"/>
    </source>
</evidence>
<dbReference type="InterPro" id="IPR052192">
    <property type="entry name" value="Insect_Ionotropic_Sensory_Rcpt"/>
</dbReference>
<dbReference type="EMBL" id="OU896723">
    <property type="protein sequence ID" value="CAG9818354.1"/>
    <property type="molecule type" value="Genomic_DNA"/>
</dbReference>
<keyword evidence="7" id="KW-0325">Glycoprotein</keyword>
<organism evidence="10 11">
    <name type="scientific">Phaedon cochleariae</name>
    <name type="common">Mustard beetle</name>
    <dbReference type="NCBI Taxonomy" id="80249"/>
    <lineage>
        <taxon>Eukaryota</taxon>
        <taxon>Metazoa</taxon>
        <taxon>Ecdysozoa</taxon>
        <taxon>Arthropoda</taxon>
        <taxon>Hexapoda</taxon>
        <taxon>Insecta</taxon>
        <taxon>Pterygota</taxon>
        <taxon>Neoptera</taxon>
        <taxon>Endopterygota</taxon>
        <taxon>Coleoptera</taxon>
        <taxon>Polyphaga</taxon>
        <taxon>Cucujiformia</taxon>
        <taxon>Chrysomeloidea</taxon>
        <taxon>Chrysomelidae</taxon>
        <taxon>Chrysomelinae</taxon>
        <taxon>Chrysomelini</taxon>
        <taxon>Phaedon</taxon>
    </lineage>
</organism>
<dbReference type="PANTHER" id="PTHR42643">
    <property type="entry name" value="IONOTROPIC RECEPTOR 20A-RELATED"/>
    <property type="match status" value="1"/>
</dbReference>
<protein>
    <recommendedName>
        <fullName evidence="9">Solute-binding protein family 3/N-terminal domain-containing protein</fullName>
    </recommendedName>
</protein>
<keyword evidence="5 8" id="KW-0472">Membrane</keyword>
<reference evidence="10" key="2">
    <citation type="submission" date="2022-10" db="EMBL/GenBank/DDBJ databases">
        <authorList>
            <consortium name="ENA_rothamsted_submissions"/>
            <consortium name="culmorum"/>
            <person name="King R."/>
        </authorList>
    </citation>
    <scope>NUCLEOTIDE SEQUENCE</scope>
</reference>
<evidence type="ECO:0000256" key="2">
    <source>
        <dbReference type="ARBA" id="ARBA00022475"/>
    </source>
</evidence>
<reference evidence="10" key="1">
    <citation type="submission" date="2022-01" db="EMBL/GenBank/DDBJ databases">
        <authorList>
            <person name="King R."/>
        </authorList>
    </citation>
    <scope>NUCLEOTIDE SEQUENCE</scope>
</reference>
<evidence type="ECO:0000256" key="3">
    <source>
        <dbReference type="ARBA" id="ARBA00022692"/>
    </source>
</evidence>
<dbReference type="AlphaFoldDB" id="A0A9N9SG34"/>
<dbReference type="OrthoDB" id="8185396at2759"/>
<dbReference type="SUPFAM" id="SSF53850">
    <property type="entry name" value="Periplasmic binding protein-like II"/>
    <property type="match status" value="1"/>
</dbReference>
<sequence length="367" mass="41738">MLPFITCDNETKEVGGYVGDIWNIIQEKYRFKYTLICTSYDEGRSMNENGQADVFLSASVAEENLNNLYFSQPYFYNWYHLYLKAPKLHASSLSYLKTFSDNLWLTMAAILALLTMTLWLNVKILNKLMKVEPKVGIPSCFLSAASGFINQGRGQVLIALLLGVVLYAAMNAVLFSRLAISDVKFPFTSLQDIGKHRGLSLCLRTNSFVHDYFTTDDGVVVPEWKEVLNNKNCLDIIDQRNISKIICKEGIVIFENRVIMSAIAKRSAFPCEIVNFGTIYYQKGNVFAMTRALKEKRLIEKILMEMRSHGIYNRLEHKHVTSQKPSSGEIWNQVTMAHIKGILCMYLIAIVVSLGILVTEITIHRRG</sequence>
<keyword evidence="4 8" id="KW-1133">Transmembrane helix</keyword>
<evidence type="ECO:0000256" key="7">
    <source>
        <dbReference type="ARBA" id="ARBA00023180"/>
    </source>
</evidence>
<proteinExistence type="predicted"/>
<gene>
    <name evidence="10" type="ORF">PHAECO_LOCUS5619</name>
</gene>
<feature type="transmembrane region" description="Helical" evidence="8">
    <location>
        <begin position="103"/>
        <end position="122"/>
    </location>
</feature>
<name>A0A9N9SG34_PHACE</name>
<evidence type="ECO:0000256" key="4">
    <source>
        <dbReference type="ARBA" id="ARBA00022989"/>
    </source>
</evidence>
<evidence type="ECO:0000313" key="11">
    <source>
        <dbReference type="Proteomes" id="UP001153737"/>
    </source>
</evidence>
<feature type="transmembrane region" description="Helical" evidence="8">
    <location>
        <begin position="343"/>
        <end position="363"/>
    </location>
</feature>
<dbReference type="Gene3D" id="3.40.190.10">
    <property type="entry name" value="Periplasmic binding protein-like II"/>
    <property type="match status" value="1"/>
</dbReference>
<evidence type="ECO:0000259" key="9">
    <source>
        <dbReference type="Pfam" id="PF00497"/>
    </source>
</evidence>
<dbReference type="Proteomes" id="UP001153737">
    <property type="component" value="Chromosome 17"/>
</dbReference>
<feature type="domain" description="Solute-binding protein family 3/N-terminal" evidence="9">
    <location>
        <begin position="3"/>
        <end position="319"/>
    </location>
</feature>
<dbReference type="GO" id="GO:0005886">
    <property type="term" value="C:plasma membrane"/>
    <property type="evidence" value="ECO:0007669"/>
    <property type="project" value="UniProtKB-SubCell"/>
</dbReference>
<evidence type="ECO:0000256" key="5">
    <source>
        <dbReference type="ARBA" id="ARBA00023136"/>
    </source>
</evidence>
<evidence type="ECO:0000256" key="8">
    <source>
        <dbReference type="SAM" id="Phobius"/>
    </source>
</evidence>